<dbReference type="Proteomes" id="UP000698242">
    <property type="component" value="Unassembled WGS sequence"/>
</dbReference>
<sequence>MAPDGPLRALSAPLPLPPIGPGAAFRLRWKRRRLLWRAFRARRALHPRTDRTALIRPGAILCFSVMRNEALRLPYFLAHYRALGVTHFLLVDNGSDDGTDRMLAAEPDVSLWTCTRGYRDARFGLDWIGWLLLRHGHGHWCLTVDADELLVYPGAPERDLEALIGDLEAEGRGAFGAVMLDLYPHGPLDAQTYRPGDDPTRILRGFDAGPWRAERQAPLGNLWLRGGTRARAFFAGRPSRAPTLNKIPLLRWSRRYAYVNSTHSLLPRRLNAAYDGPGDPRPCGVLLHSKFLPDAPSRARTEKARGEHFHDPAAFAAYYDAVARGGTLWHEGSLVYEGPAQLEALGLMSRGAAGAFGETGPSPRGRKGAPGGGPRAER</sequence>
<gene>
    <name evidence="2" type="ORF">PMES_01112</name>
</gene>
<dbReference type="CDD" id="cd00761">
    <property type="entry name" value="Glyco_tranf_GTA_type"/>
    <property type="match status" value="1"/>
</dbReference>
<accession>A0A921TDI3</accession>
<keyword evidence="3" id="KW-1185">Reference proteome</keyword>
<reference evidence="2" key="1">
    <citation type="submission" date="2013-03" db="EMBL/GenBank/DDBJ databases">
        <title>Genome Sequence of the Profundibacterium mesophilum strain KAUST100406-0324T from Red Sea, a novel genus in the family Rhodobacteraceae.</title>
        <authorList>
            <person name="Essack M."/>
            <person name="Alam I."/>
            <person name="Lafi F."/>
            <person name="Alawi W."/>
            <person name="Kamanu F."/>
            <person name="Al-Suwailem A."/>
            <person name="Lee O.O."/>
            <person name="Xu Y."/>
            <person name="Bajic V."/>
            <person name="Qian P.-Y."/>
            <person name="Archer J."/>
        </authorList>
    </citation>
    <scope>NUCLEOTIDE SEQUENCE</scope>
    <source>
        <strain evidence="2">KAUST100406-0324</strain>
    </source>
</reference>
<evidence type="ECO:0000313" key="2">
    <source>
        <dbReference type="EMBL" id="KAF0676381.1"/>
    </source>
</evidence>
<evidence type="ECO:0000256" key="1">
    <source>
        <dbReference type="SAM" id="MobiDB-lite"/>
    </source>
</evidence>
<dbReference type="InterPro" id="IPR029044">
    <property type="entry name" value="Nucleotide-diphossugar_trans"/>
</dbReference>
<protein>
    <submittedName>
        <fullName evidence="2">Glycosyl transferase family 2domain containing protein</fullName>
    </submittedName>
</protein>
<keyword evidence="2" id="KW-0808">Transferase</keyword>
<dbReference type="OrthoDB" id="3010234at2"/>
<comment type="caution">
    <text evidence="2">The sequence shown here is derived from an EMBL/GenBank/DDBJ whole genome shotgun (WGS) entry which is preliminary data.</text>
</comment>
<feature type="compositionally biased region" description="Gly residues" evidence="1">
    <location>
        <begin position="368"/>
        <end position="378"/>
    </location>
</feature>
<dbReference type="GO" id="GO:0016740">
    <property type="term" value="F:transferase activity"/>
    <property type="evidence" value="ECO:0007669"/>
    <property type="project" value="UniProtKB-KW"/>
</dbReference>
<evidence type="ECO:0000313" key="3">
    <source>
        <dbReference type="Proteomes" id="UP000698242"/>
    </source>
</evidence>
<dbReference type="SUPFAM" id="SSF53448">
    <property type="entry name" value="Nucleotide-diphospho-sugar transferases"/>
    <property type="match status" value="1"/>
</dbReference>
<proteinExistence type="predicted"/>
<dbReference type="AlphaFoldDB" id="A0A921TDI3"/>
<feature type="region of interest" description="Disordered" evidence="1">
    <location>
        <begin position="353"/>
        <end position="378"/>
    </location>
</feature>
<dbReference type="RefSeq" id="WP_159964772.1">
    <property type="nucleotide sequence ID" value="NZ_APKE01000014.1"/>
</dbReference>
<name>A0A921TDI3_9RHOB</name>
<organism evidence="2 3">
    <name type="scientific">Profundibacterium mesophilum KAUST100406-0324</name>
    <dbReference type="NCBI Taxonomy" id="1037889"/>
    <lineage>
        <taxon>Bacteria</taxon>
        <taxon>Pseudomonadati</taxon>
        <taxon>Pseudomonadota</taxon>
        <taxon>Alphaproteobacteria</taxon>
        <taxon>Rhodobacterales</taxon>
        <taxon>Roseobacteraceae</taxon>
        <taxon>Profundibacterium</taxon>
    </lineage>
</organism>
<dbReference type="EMBL" id="APKE01000014">
    <property type="protein sequence ID" value="KAF0676381.1"/>
    <property type="molecule type" value="Genomic_DNA"/>
</dbReference>
<dbReference type="Pfam" id="PF13704">
    <property type="entry name" value="Glyco_tranf_2_4"/>
    <property type="match status" value="1"/>
</dbReference>